<dbReference type="EMBL" id="JAFDVH010000005">
    <property type="protein sequence ID" value="KAG7478344.1"/>
    <property type="molecule type" value="Genomic_DNA"/>
</dbReference>
<dbReference type="InterPro" id="IPR003597">
    <property type="entry name" value="Ig_C1-set"/>
</dbReference>
<dbReference type="SMART" id="SM00409">
    <property type="entry name" value="IG"/>
    <property type="match status" value="5"/>
</dbReference>
<keyword evidence="3" id="KW-0732">Signal</keyword>
<dbReference type="OrthoDB" id="9983389at2759"/>
<dbReference type="PROSITE" id="PS00290">
    <property type="entry name" value="IG_MHC"/>
    <property type="match status" value="2"/>
</dbReference>
<evidence type="ECO:0000313" key="5">
    <source>
        <dbReference type="EMBL" id="KAG7478344.1"/>
    </source>
</evidence>
<proteinExistence type="predicted"/>
<feature type="transmembrane region" description="Helical" evidence="2">
    <location>
        <begin position="248"/>
        <end position="274"/>
    </location>
</feature>
<evidence type="ECO:0000256" key="3">
    <source>
        <dbReference type="SAM" id="SignalP"/>
    </source>
</evidence>
<dbReference type="Pfam" id="PF07654">
    <property type="entry name" value="C1-set"/>
    <property type="match status" value="3"/>
</dbReference>
<dbReference type="InterPro" id="IPR013106">
    <property type="entry name" value="Ig_V-set"/>
</dbReference>
<keyword evidence="2" id="KW-0472">Membrane</keyword>
<feature type="domain" description="Ig-like" evidence="4">
    <location>
        <begin position="282"/>
        <end position="395"/>
    </location>
</feature>
<reference evidence="5" key="1">
    <citation type="submission" date="2021-01" db="EMBL/GenBank/DDBJ databases">
        <authorList>
            <person name="Zahm M."/>
            <person name="Roques C."/>
            <person name="Cabau C."/>
            <person name="Klopp C."/>
            <person name="Donnadieu C."/>
            <person name="Jouanno E."/>
            <person name="Lampietro C."/>
            <person name="Louis A."/>
            <person name="Herpin A."/>
            <person name="Echchiki A."/>
            <person name="Berthelot C."/>
            <person name="Parey E."/>
            <person name="Roest-Crollius H."/>
            <person name="Braasch I."/>
            <person name="Postlethwait J."/>
            <person name="Bobe J."/>
            <person name="Montfort J."/>
            <person name="Bouchez O."/>
            <person name="Begum T."/>
            <person name="Mejri S."/>
            <person name="Adams A."/>
            <person name="Chen W.-J."/>
            <person name="Guiguen Y."/>
        </authorList>
    </citation>
    <scope>NUCLEOTIDE SEQUENCE</scope>
    <source>
        <strain evidence="5">YG-15Mar2019-1</strain>
        <tissue evidence="5">Brain</tissue>
    </source>
</reference>
<sequence>MVETLKLTLMMLISLTCSVCGGSLDRSSSKHCSAGDDVDLGCTFMEPSGTQLKDIAVKWEMEGPRGYTVYLFEGNKLEVNRVGAAVDLGGLQRGDASLHLSNVTVQDEGLYTCTVIVTPKTYQATVMLEVSVAPTVALPDEVTVTEGEEKTLRCDIDRFYPSQIEVAWFVRYSWSPEHAAVSRGVCTDNLGPNGDGIFSALSRFTVQGNASVNNGATYTCQIKHRSYPKPHSVNVMLRVQAPSLPYDITALIAGTMVTSISLVLLVVGLVFIYWKYFQKVPPSVSEIIKPAIIFAKAPTELKCNVTGYRLRNVKVRWLKLRPDPGRDTTATSSMCSETSSLNGWEDLSDRAVLHTDSMHVTSSLSVQLTILEDKTKYRCIVHYGNKDITRETVLDVKVRPSFLQITSVPHTPEMGKPLVLCCRVEKFYPKDVHVEWSRQGEPVKNVTQFGPFSDTDSEHSVWSKTELVVAKEDDKATFICRVYHDSFPEPGYEDVTYQINTQGMPPNVMFIKCDPPRPRAGEACTLSCCLSDFHPDRVSVTWQRDSQPVRGGVFSSPPVLNLNGLHSLWSFLRLTPTEQDHGAVFRCLVAHSALAEPEEREYTLSLHS</sequence>
<protein>
    <recommendedName>
        <fullName evidence="4">Ig-like domain-containing protein</fullName>
    </recommendedName>
</protein>
<evidence type="ECO:0000259" key="4">
    <source>
        <dbReference type="PROSITE" id="PS50835"/>
    </source>
</evidence>
<organism evidence="5 6">
    <name type="scientific">Megalops atlanticus</name>
    <name type="common">Tarpon</name>
    <name type="synonym">Clupea gigantea</name>
    <dbReference type="NCBI Taxonomy" id="7932"/>
    <lineage>
        <taxon>Eukaryota</taxon>
        <taxon>Metazoa</taxon>
        <taxon>Chordata</taxon>
        <taxon>Craniata</taxon>
        <taxon>Vertebrata</taxon>
        <taxon>Euteleostomi</taxon>
        <taxon>Actinopterygii</taxon>
        <taxon>Neopterygii</taxon>
        <taxon>Teleostei</taxon>
        <taxon>Elopiformes</taxon>
        <taxon>Megalopidae</taxon>
        <taxon>Megalops</taxon>
    </lineage>
</organism>
<dbReference type="SUPFAM" id="SSF48726">
    <property type="entry name" value="Immunoglobulin"/>
    <property type="match status" value="5"/>
</dbReference>
<dbReference type="InterPro" id="IPR007110">
    <property type="entry name" value="Ig-like_dom"/>
</dbReference>
<dbReference type="SMART" id="SM00407">
    <property type="entry name" value="IGc1"/>
    <property type="match status" value="3"/>
</dbReference>
<feature type="domain" description="Ig-like" evidence="4">
    <location>
        <begin position="506"/>
        <end position="603"/>
    </location>
</feature>
<feature type="domain" description="Ig-like" evidence="4">
    <location>
        <begin position="134"/>
        <end position="236"/>
    </location>
</feature>
<gene>
    <name evidence="5" type="ORF">MATL_G00079460</name>
</gene>
<dbReference type="Pfam" id="PF07686">
    <property type="entry name" value="V-set"/>
    <property type="match status" value="1"/>
</dbReference>
<keyword evidence="1" id="KW-0393">Immunoglobulin domain</keyword>
<dbReference type="Gene3D" id="2.60.40.10">
    <property type="entry name" value="Immunoglobulins"/>
    <property type="match status" value="5"/>
</dbReference>
<dbReference type="AlphaFoldDB" id="A0A9D3T9M0"/>
<dbReference type="InterPro" id="IPR013783">
    <property type="entry name" value="Ig-like_fold"/>
</dbReference>
<feature type="chain" id="PRO_5039374589" description="Ig-like domain-containing protein" evidence="3">
    <location>
        <begin position="22"/>
        <end position="608"/>
    </location>
</feature>
<feature type="domain" description="Ig-like" evidence="4">
    <location>
        <begin position="400"/>
        <end position="496"/>
    </location>
</feature>
<dbReference type="InterPro" id="IPR003006">
    <property type="entry name" value="Ig/MHC_CS"/>
</dbReference>
<evidence type="ECO:0000256" key="2">
    <source>
        <dbReference type="SAM" id="Phobius"/>
    </source>
</evidence>
<keyword evidence="2" id="KW-1133">Transmembrane helix</keyword>
<dbReference type="PANTHER" id="PTHR23411">
    <property type="entry name" value="TAPASIN"/>
    <property type="match status" value="1"/>
</dbReference>
<dbReference type="PROSITE" id="PS50835">
    <property type="entry name" value="IG_LIKE"/>
    <property type="match status" value="5"/>
</dbReference>
<evidence type="ECO:0000313" key="6">
    <source>
        <dbReference type="Proteomes" id="UP001046870"/>
    </source>
</evidence>
<keyword evidence="6" id="KW-1185">Reference proteome</keyword>
<feature type="domain" description="Ig-like" evidence="4">
    <location>
        <begin position="35"/>
        <end position="123"/>
    </location>
</feature>
<comment type="caution">
    <text evidence="5">The sequence shown here is derived from an EMBL/GenBank/DDBJ whole genome shotgun (WGS) entry which is preliminary data.</text>
</comment>
<dbReference type="InterPro" id="IPR036179">
    <property type="entry name" value="Ig-like_dom_sf"/>
</dbReference>
<feature type="signal peptide" evidence="3">
    <location>
        <begin position="1"/>
        <end position="21"/>
    </location>
</feature>
<evidence type="ECO:0000256" key="1">
    <source>
        <dbReference type="ARBA" id="ARBA00023319"/>
    </source>
</evidence>
<dbReference type="InterPro" id="IPR050380">
    <property type="entry name" value="Immune_Resp_Modulators"/>
</dbReference>
<dbReference type="CDD" id="cd00098">
    <property type="entry name" value="IgC1"/>
    <property type="match status" value="2"/>
</dbReference>
<keyword evidence="2" id="KW-0812">Transmembrane</keyword>
<dbReference type="InterPro" id="IPR003599">
    <property type="entry name" value="Ig_sub"/>
</dbReference>
<name>A0A9D3T9M0_MEGAT</name>
<dbReference type="Proteomes" id="UP001046870">
    <property type="component" value="Chromosome 5"/>
</dbReference>
<accession>A0A9D3T9M0</accession>